<dbReference type="Pfam" id="PF07510">
    <property type="entry name" value="GmrSD_C"/>
    <property type="match status" value="1"/>
</dbReference>
<evidence type="ECO:0000259" key="1">
    <source>
        <dbReference type="Pfam" id="PF07510"/>
    </source>
</evidence>
<proteinExistence type="predicted"/>
<dbReference type="STRING" id="1524254.PHACT_12700"/>
<reference evidence="3" key="1">
    <citation type="submission" date="2016-07" db="EMBL/GenBank/DDBJ databases">
        <authorList>
            <person name="Florea S."/>
            <person name="Webb J.S."/>
            <person name="Jaromczyk J."/>
            <person name="Schardl C.L."/>
        </authorList>
    </citation>
    <scope>NUCLEOTIDE SEQUENCE [LARGE SCALE GENOMIC DNA]</scope>
    <source>
        <strain evidence="3">KCTC 42131</strain>
    </source>
</reference>
<keyword evidence="3" id="KW-1185">Reference proteome</keyword>
<dbReference type="PANTHER" id="PTHR24094:SF15">
    <property type="entry name" value="AMP-DEPENDENT SYNTHETASE_LIGASE DOMAIN-CONTAINING PROTEIN-RELATED"/>
    <property type="match status" value="1"/>
</dbReference>
<gene>
    <name evidence="2" type="ORF">PHACT_12700</name>
</gene>
<dbReference type="EMBL" id="MASR01000002">
    <property type="protein sequence ID" value="OFE11410.1"/>
    <property type="molecule type" value="Genomic_DNA"/>
</dbReference>
<organism evidence="2 3">
    <name type="scientific">Pseudohongiella acticola</name>
    <dbReference type="NCBI Taxonomy" id="1524254"/>
    <lineage>
        <taxon>Bacteria</taxon>
        <taxon>Pseudomonadati</taxon>
        <taxon>Pseudomonadota</taxon>
        <taxon>Gammaproteobacteria</taxon>
        <taxon>Pseudomonadales</taxon>
        <taxon>Pseudohongiellaceae</taxon>
        <taxon>Pseudohongiella</taxon>
    </lineage>
</organism>
<name>A0A1E8CG17_9GAMM</name>
<feature type="domain" description="GmrSD restriction endonucleases C-terminal" evidence="1">
    <location>
        <begin position="35"/>
        <end position="144"/>
    </location>
</feature>
<dbReference type="PANTHER" id="PTHR24094">
    <property type="entry name" value="SECRETED PROTEIN"/>
    <property type="match status" value="1"/>
</dbReference>
<evidence type="ECO:0000313" key="2">
    <source>
        <dbReference type="EMBL" id="OFE11410.1"/>
    </source>
</evidence>
<accession>A0A1E8CG17</accession>
<dbReference type="InterPro" id="IPR011089">
    <property type="entry name" value="GmrSD_C"/>
</dbReference>
<comment type="caution">
    <text evidence="2">The sequence shown here is derived from an EMBL/GenBank/DDBJ whole genome shotgun (WGS) entry which is preliminary data.</text>
</comment>
<protein>
    <recommendedName>
        <fullName evidence="1">GmrSD restriction endonucleases C-terminal domain-containing protein</fullName>
    </recommendedName>
</protein>
<dbReference type="Proteomes" id="UP000175669">
    <property type="component" value="Unassembled WGS sequence"/>
</dbReference>
<evidence type="ECO:0000313" key="3">
    <source>
        <dbReference type="Proteomes" id="UP000175669"/>
    </source>
</evidence>
<sequence length="301" mass="32931">MTSWRDSDGDCMDTRHEVLLSASRIPATLDAGGCNVLSGEWYDPFTGQVFTDPGELDIDHMVPLEEAHGSGAHAWGSDRKRAYANDLLNAKSLIAVSASANRSKGSRGPAEWLPPNTAHHCEYVRNWTEVKHRHGLDVDDAEKAAVESVLGADIALAVRAESSGWDEIQRAPSPAVFGLGIRKQDQCSYTRQALPSDQIEVTVSILPDPNHIERKFDIFLVADLPAGLFSLDMWGNFIPFNGDIATLVPHRENIYLAQSHEISVFTGALNDELVMNLFIGYGTDSGDFVYTSAPLPLAIKE</sequence>
<dbReference type="AlphaFoldDB" id="A0A1E8CG17"/>